<evidence type="ECO:0000256" key="2">
    <source>
        <dbReference type="SAM" id="Phobius"/>
    </source>
</evidence>
<dbReference type="RefSeq" id="WP_219965793.1">
    <property type="nucleotide sequence ID" value="NZ_JAGFNZ010000004.1"/>
</dbReference>
<organism evidence="3 4">
    <name type="scientific">Caproiciproducens faecalis</name>
    <dbReference type="NCBI Taxonomy" id="2820301"/>
    <lineage>
        <taxon>Bacteria</taxon>
        <taxon>Bacillati</taxon>
        <taxon>Bacillota</taxon>
        <taxon>Clostridia</taxon>
        <taxon>Eubacteriales</taxon>
        <taxon>Acutalibacteraceae</taxon>
        <taxon>Caproiciproducens</taxon>
    </lineage>
</organism>
<dbReference type="Proteomes" id="UP000719942">
    <property type="component" value="Unassembled WGS sequence"/>
</dbReference>
<evidence type="ECO:0000313" key="3">
    <source>
        <dbReference type="EMBL" id="MBW7573393.1"/>
    </source>
</evidence>
<dbReference type="PANTHER" id="PTHR23526">
    <property type="entry name" value="INTEGRAL MEMBRANE TRANSPORT PROTEIN-RELATED"/>
    <property type="match status" value="1"/>
</dbReference>
<keyword evidence="2" id="KW-0812">Transmembrane</keyword>
<feature type="transmembrane region" description="Helical" evidence="2">
    <location>
        <begin position="291"/>
        <end position="318"/>
    </location>
</feature>
<protein>
    <submittedName>
        <fullName evidence="3">MFS transporter</fullName>
    </submittedName>
</protein>
<comment type="caution">
    <text evidence="3">The sequence shown here is derived from an EMBL/GenBank/DDBJ whole genome shotgun (WGS) entry which is preliminary data.</text>
</comment>
<dbReference type="SUPFAM" id="SSF103473">
    <property type="entry name" value="MFS general substrate transporter"/>
    <property type="match status" value="1"/>
</dbReference>
<evidence type="ECO:0000313" key="4">
    <source>
        <dbReference type="Proteomes" id="UP000719942"/>
    </source>
</evidence>
<feature type="transmembrane region" description="Helical" evidence="2">
    <location>
        <begin position="385"/>
        <end position="405"/>
    </location>
</feature>
<sequence length="421" mass="45906">MPKISFADYLRKAVNGESLGATYYQFLLVHTEFIIFNGLPNVFINTFLMSQTGDMNIVLIYNCLNFFGTAVGMFFSAAVSHRFHSGVVSVLGILGFCILYLQLIIFNTRAADYVVLLGSTSGLASAFYWLSYSQLFTEFTDLGNRDSGMAIISIITSVVNSVVPFLAGAVISGLGGITGYNTVFGLAFAIAILTAVGAMRLPKPQNQDKQVRHKEAIRFVLKNRALLFGLLSEGCKGIREGAFSFILSILLYRMIQSEVLVGFNTFLSSLVAVISFLIISKRMKGPNRIHYMTAAVCALFIFGMISCLTMNPMILIAYTVVNSFFSGFIVNSSCGAFLDAVQVLPGAEGLRPELFAQKELFLATGRCIGIFIIMLMDWLSAGSTVWLSVSLVILTLSQIGTIAACRQAMKLVNEISLKECA</sequence>
<dbReference type="Gene3D" id="1.20.1250.20">
    <property type="entry name" value="MFS general substrate transporter like domains"/>
    <property type="match status" value="1"/>
</dbReference>
<name>A0ABS7DQ45_9FIRM</name>
<dbReference type="Pfam" id="PF07690">
    <property type="entry name" value="MFS_1"/>
    <property type="match status" value="1"/>
</dbReference>
<accession>A0ABS7DQ45</accession>
<reference evidence="3 4" key="1">
    <citation type="submission" date="2021-03" db="EMBL/GenBank/DDBJ databases">
        <title>Caproiciproducens sp. nov. isolated from feces of cow.</title>
        <authorList>
            <person name="Choi J.-Y."/>
        </authorList>
    </citation>
    <scope>NUCLEOTIDE SEQUENCE [LARGE SCALE GENOMIC DNA]</scope>
    <source>
        <strain evidence="3 4">AGMB10547</strain>
    </source>
</reference>
<feature type="transmembrane region" description="Helical" evidence="2">
    <location>
        <begin position="183"/>
        <end position="202"/>
    </location>
</feature>
<dbReference type="EMBL" id="JAGFNZ010000004">
    <property type="protein sequence ID" value="MBW7573393.1"/>
    <property type="molecule type" value="Genomic_DNA"/>
</dbReference>
<comment type="subcellular location">
    <subcellularLocation>
        <location evidence="1">Cell membrane</location>
        <topology evidence="1">Multi-pass membrane protein</topology>
    </subcellularLocation>
</comment>
<feature type="transmembrane region" description="Helical" evidence="2">
    <location>
        <begin position="86"/>
        <end position="105"/>
    </location>
</feature>
<feature type="transmembrane region" description="Helical" evidence="2">
    <location>
        <begin position="21"/>
        <end position="39"/>
    </location>
</feature>
<keyword evidence="2" id="KW-0472">Membrane</keyword>
<dbReference type="PANTHER" id="PTHR23526:SF2">
    <property type="entry name" value="MAJOR FACILITATOR SUPERFAMILY (MFS) PROFILE DOMAIN-CONTAINING PROTEIN"/>
    <property type="match status" value="1"/>
</dbReference>
<gene>
    <name evidence="3" type="ORF">J5W02_11290</name>
</gene>
<feature type="transmembrane region" description="Helical" evidence="2">
    <location>
        <begin position="261"/>
        <end position="279"/>
    </location>
</feature>
<dbReference type="InterPro" id="IPR036259">
    <property type="entry name" value="MFS_trans_sf"/>
</dbReference>
<keyword evidence="2" id="KW-1133">Transmembrane helix</keyword>
<feature type="transmembrane region" description="Helical" evidence="2">
    <location>
        <begin position="151"/>
        <end position="177"/>
    </location>
</feature>
<proteinExistence type="predicted"/>
<keyword evidence="4" id="KW-1185">Reference proteome</keyword>
<feature type="transmembrane region" description="Helical" evidence="2">
    <location>
        <begin position="111"/>
        <end position="130"/>
    </location>
</feature>
<dbReference type="InterPro" id="IPR011701">
    <property type="entry name" value="MFS"/>
</dbReference>
<evidence type="ECO:0000256" key="1">
    <source>
        <dbReference type="ARBA" id="ARBA00004651"/>
    </source>
</evidence>
<dbReference type="InterPro" id="IPR052528">
    <property type="entry name" value="Sugar_transport-like"/>
</dbReference>
<feature type="transmembrane region" description="Helical" evidence="2">
    <location>
        <begin position="59"/>
        <end position="79"/>
    </location>
</feature>